<dbReference type="GeneID" id="19201971"/>
<dbReference type="InterPro" id="IPR015943">
    <property type="entry name" value="WD40/YVTN_repeat-like_dom_sf"/>
</dbReference>
<sequence length="1001" mass="112430">MLAERANGRFIFAATVIRLIDQDQPQDRLPLVCGMLRGDVSRVWGDIDHLYASAINDIDASVRTVGLQYLSLIVNLAEPLSSSNLRFLFGTDIHPYLLPFSAFVSIPPSSSSNVVQIYHTSLRDFLQKCDPQSGHQQLADAETHQRLVTSCFRMMARVLRRDVCGLKDPSLLHDEIPDYTQKRDAIPRALLYTCRHWLYHLQRTGAPPDNATQGLLLDFLEKRVVFAIEVYSIFGELAVGVRLLRAARKFVRTWPTSAIKDTALPLLYDCWRLTLDFFYPISFSALHVYESALPCSPARSKIRSAYMHIIDRPTTLVFEHGLDEEWDCVTRIIETEFSDLLLSPDGAQLVTRAPLEIHVWDTATGQLVTSLSQNIPVPSTTHSFAYNGSHVALCGVRSFYLWNLSTGGCVELFPEPLHLIHGRVRHTSGFMIGASATRDGTPVYHSAQLLATGPLCFSFDGSSIACVAAKPPQAENANTKRCSIYIYDVNTGKLRSQIPFEFEAVRTSLEFAADNNHLLVHNVGFVGIVDVMNGQLLGSLGCCNTQSGWRRTLFSLDNRQIFHLADQGRADIEKYSFGQTTRTVSYQLATQNSATQLHIRGPPPTGSRSLMLQKIEDTSQSEQSLLGANPQPIEYAAHQQDPGSRSVSAKRPASDQYPNIDLRFRATMPALVSDLGDLMALKTESNTYVVIRTSGMYESFCCEVNLDACGIALRHILRFTPQSTYIAIADTTADGTRIQLWDPSRRSGYSIESVLLPSTAPGLLDMRFCKEETAVALSFLSESQWKIAVFSQEGSKLEHVTLFSPGALTDDLAALISITSVTPNTVHLWRSNADGTQVNHLEWRRATSTVTTRATFPYPCDTAGKRLWLVKVAHSPSFNHVHFMSLDVHHRVLTTTFTMKTPLPDHERDNNREDSYKVKLHEDQDSFSDMLSWSDLRMDTDGWLRQRRRRICWLPERYRPKDLEKAGLRLVVDGSRVTIPCTNERKSVTLRFCNTEIHYFD</sequence>
<evidence type="ECO:0000313" key="2">
    <source>
        <dbReference type="Proteomes" id="UP000053558"/>
    </source>
</evidence>
<reference evidence="2" key="1">
    <citation type="journal article" date="2012" name="Science">
        <title>The Paleozoic origin of enzymatic lignin decomposition reconstructed from 31 fungal genomes.</title>
        <authorList>
            <person name="Floudas D."/>
            <person name="Binder M."/>
            <person name="Riley R."/>
            <person name="Barry K."/>
            <person name="Blanchette R.A."/>
            <person name="Henrissat B."/>
            <person name="Martinez A.T."/>
            <person name="Otillar R."/>
            <person name="Spatafora J.W."/>
            <person name="Yadav J.S."/>
            <person name="Aerts A."/>
            <person name="Benoit I."/>
            <person name="Boyd A."/>
            <person name="Carlson A."/>
            <person name="Copeland A."/>
            <person name="Coutinho P.M."/>
            <person name="de Vries R.P."/>
            <person name="Ferreira P."/>
            <person name="Findley K."/>
            <person name="Foster B."/>
            <person name="Gaskell J."/>
            <person name="Glotzer D."/>
            <person name="Gorecki P."/>
            <person name="Heitman J."/>
            <person name="Hesse C."/>
            <person name="Hori C."/>
            <person name="Igarashi K."/>
            <person name="Jurgens J.A."/>
            <person name="Kallen N."/>
            <person name="Kersten P."/>
            <person name="Kohler A."/>
            <person name="Kuees U."/>
            <person name="Kumar T.K.A."/>
            <person name="Kuo A."/>
            <person name="LaButti K."/>
            <person name="Larrondo L.F."/>
            <person name="Lindquist E."/>
            <person name="Ling A."/>
            <person name="Lombard V."/>
            <person name="Lucas S."/>
            <person name="Lundell T."/>
            <person name="Martin R."/>
            <person name="McLaughlin D.J."/>
            <person name="Morgenstern I."/>
            <person name="Morin E."/>
            <person name="Murat C."/>
            <person name="Nagy L.G."/>
            <person name="Nolan M."/>
            <person name="Ohm R.A."/>
            <person name="Patyshakuliyeva A."/>
            <person name="Rokas A."/>
            <person name="Ruiz-Duenas F.J."/>
            <person name="Sabat G."/>
            <person name="Salamov A."/>
            <person name="Samejima M."/>
            <person name="Schmutz J."/>
            <person name="Slot J.C."/>
            <person name="St John F."/>
            <person name="Stenlid J."/>
            <person name="Sun H."/>
            <person name="Sun S."/>
            <person name="Syed K."/>
            <person name="Tsang A."/>
            <person name="Wiebenga A."/>
            <person name="Young D."/>
            <person name="Pisabarro A."/>
            <person name="Eastwood D.C."/>
            <person name="Martin F."/>
            <person name="Cullen D."/>
            <person name="Grigoriev I.V."/>
            <person name="Hibbett D.S."/>
        </authorList>
    </citation>
    <scope>NUCLEOTIDE SEQUENCE [LARGE SCALE GENOMIC DNA]</scope>
    <source>
        <strain evidence="2">RWD-64-598 SS2</strain>
    </source>
</reference>
<keyword evidence="2" id="KW-1185">Reference proteome</keyword>
<dbReference type="Proteomes" id="UP000053558">
    <property type="component" value="Unassembled WGS sequence"/>
</dbReference>
<protein>
    <recommendedName>
        <fullName evidence="3">WD40 repeat-like protein</fullName>
    </recommendedName>
</protein>
<dbReference type="KEGG" id="cput:CONPUDRAFT_144677"/>
<dbReference type="SUPFAM" id="SSF82171">
    <property type="entry name" value="DPP6 N-terminal domain-like"/>
    <property type="match status" value="1"/>
</dbReference>
<evidence type="ECO:0008006" key="3">
    <source>
        <dbReference type="Google" id="ProtNLM"/>
    </source>
</evidence>
<name>A0A5M3MNX3_CONPW</name>
<proteinExistence type="predicted"/>
<dbReference type="AlphaFoldDB" id="A0A5M3MNX3"/>
<dbReference type="Gene3D" id="2.130.10.10">
    <property type="entry name" value="YVTN repeat-like/Quinoprotein amine dehydrogenase"/>
    <property type="match status" value="1"/>
</dbReference>
<evidence type="ECO:0000313" key="1">
    <source>
        <dbReference type="EMBL" id="EIW80710.1"/>
    </source>
</evidence>
<comment type="caution">
    <text evidence="1">The sequence shown here is derived from an EMBL/GenBank/DDBJ whole genome shotgun (WGS) entry which is preliminary data.</text>
</comment>
<dbReference type="RefSeq" id="XP_007769589.1">
    <property type="nucleotide sequence ID" value="XM_007771399.1"/>
</dbReference>
<organism evidence="1 2">
    <name type="scientific">Coniophora puteana (strain RWD-64-598)</name>
    <name type="common">Brown rot fungus</name>
    <dbReference type="NCBI Taxonomy" id="741705"/>
    <lineage>
        <taxon>Eukaryota</taxon>
        <taxon>Fungi</taxon>
        <taxon>Dikarya</taxon>
        <taxon>Basidiomycota</taxon>
        <taxon>Agaricomycotina</taxon>
        <taxon>Agaricomycetes</taxon>
        <taxon>Agaricomycetidae</taxon>
        <taxon>Boletales</taxon>
        <taxon>Coniophorineae</taxon>
        <taxon>Coniophoraceae</taxon>
        <taxon>Coniophora</taxon>
    </lineage>
</organism>
<dbReference type="EMBL" id="JH711579">
    <property type="protein sequence ID" value="EIW80710.1"/>
    <property type="molecule type" value="Genomic_DNA"/>
</dbReference>
<dbReference type="OrthoDB" id="3266532at2759"/>
<gene>
    <name evidence="1" type="ORF">CONPUDRAFT_144677</name>
</gene>
<accession>A0A5M3MNX3</accession>